<dbReference type="AlphaFoldDB" id="A0A455U6V5"/>
<name>A0A455U6V5_9GAMM</name>
<gene>
    <name evidence="1" type="ORF">HSBAA_31960</name>
</gene>
<dbReference type="KEGG" id="hsr:HSBAA_31960"/>
<evidence type="ECO:0000313" key="2">
    <source>
        <dbReference type="Proteomes" id="UP000320231"/>
    </source>
</evidence>
<dbReference type="Proteomes" id="UP000320231">
    <property type="component" value="Chromosome"/>
</dbReference>
<accession>A0A455U6V5</accession>
<reference evidence="1 2" key="1">
    <citation type="journal article" date="2019" name="Microbiol. Resour. Announc.">
        <title>Complete Genome Sequence of Halomonas sulfidaeris Strain Esulfide1 Isolated from a Metal Sulfide Rock at a Depth of 2,200 Meters, Obtained Using Nanopore Sequencing.</title>
        <authorList>
            <person name="Saito M."/>
            <person name="Nishigata A."/>
            <person name="Galipon J."/>
            <person name="Arakawa K."/>
        </authorList>
    </citation>
    <scope>NUCLEOTIDE SEQUENCE [LARGE SCALE GENOMIC DNA]</scope>
    <source>
        <strain evidence="1 2">ATCC BAA-803</strain>
    </source>
</reference>
<evidence type="ECO:0000313" key="1">
    <source>
        <dbReference type="EMBL" id="BBI61890.1"/>
    </source>
</evidence>
<dbReference type="EMBL" id="AP019514">
    <property type="protein sequence ID" value="BBI61890.1"/>
    <property type="molecule type" value="Genomic_DNA"/>
</dbReference>
<proteinExistence type="predicted"/>
<sequence length="78" mass="8405">MATGLALIFIDGHVIGSLKSSTLTDSVLTDTVLDTILENQVLKEKNNGEHKRCQATNMWPVGINSKAAVDKAPPLYPL</sequence>
<organism evidence="1 2">
    <name type="scientific">Vreelandella sulfidaeris</name>
    <dbReference type="NCBI Taxonomy" id="115553"/>
    <lineage>
        <taxon>Bacteria</taxon>
        <taxon>Pseudomonadati</taxon>
        <taxon>Pseudomonadota</taxon>
        <taxon>Gammaproteobacteria</taxon>
        <taxon>Oceanospirillales</taxon>
        <taxon>Halomonadaceae</taxon>
        <taxon>Vreelandella</taxon>
    </lineage>
</organism>
<protein>
    <submittedName>
        <fullName evidence="1">Uncharacterized protein</fullName>
    </submittedName>
</protein>